<sequence>MNRAAALLLGLALSLPWGAAHAETGLLVGLRADRPQGALYRTLYITADAQAVRQAGEDRSSILMSTPSGLFSRAAVNRLEPDAAAGHHEILTVGWAGTVKAPALGGGDGNGLGTCGPVNDGFTLLFVSPQLLSVEQRSWSEDPHTCADEPFPIPAFLWHLPLGPPEPGTLVSLFSDEPPSSAFDSQPVNTLNKLFSSTASDKLMSAWDSTFAALPARTRSDLIERGMDVAQPYNWAMVRRSGRWALRARVDTHTFDVPVILPRWLTGWDGLAVPWITIRARVPGARDAFSSPNGTLLGVMTADTLNVYRLNAGRFGAPALTVPLEAPESVVSLQWSSGQNVRSWAREVARFSRP</sequence>
<gene>
    <name evidence="2" type="ORF">ACFFLM_18045</name>
</gene>
<evidence type="ECO:0000256" key="1">
    <source>
        <dbReference type="SAM" id="SignalP"/>
    </source>
</evidence>
<organism evidence="2 3">
    <name type="scientific">Deinococcus oregonensis</name>
    <dbReference type="NCBI Taxonomy" id="1805970"/>
    <lineage>
        <taxon>Bacteria</taxon>
        <taxon>Thermotogati</taxon>
        <taxon>Deinococcota</taxon>
        <taxon>Deinococci</taxon>
        <taxon>Deinococcales</taxon>
        <taxon>Deinococcaceae</taxon>
        <taxon>Deinococcus</taxon>
    </lineage>
</organism>
<evidence type="ECO:0000313" key="3">
    <source>
        <dbReference type="Proteomes" id="UP001589733"/>
    </source>
</evidence>
<dbReference type="RefSeq" id="WP_380013532.1">
    <property type="nucleotide sequence ID" value="NZ_JBHLYR010000058.1"/>
</dbReference>
<evidence type="ECO:0000313" key="2">
    <source>
        <dbReference type="EMBL" id="MFB9993863.1"/>
    </source>
</evidence>
<feature type="signal peptide" evidence="1">
    <location>
        <begin position="1"/>
        <end position="22"/>
    </location>
</feature>
<dbReference type="EMBL" id="JBHLYR010000058">
    <property type="protein sequence ID" value="MFB9993863.1"/>
    <property type="molecule type" value="Genomic_DNA"/>
</dbReference>
<reference evidence="2 3" key="1">
    <citation type="submission" date="2024-09" db="EMBL/GenBank/DDBJ databases">
        <authorList>
            <person name="Sun Q."/>
            <person name="Mori K."/>
        </authorList>
    </citation>
    <scope>NUCLEOTIDE SEQUENCE [LARGE SCALE GENOMIC DNA]</scope>
    <source>
        <strain evidence="2 3">JCM 13503</strain>
    </source>
</reference>
<dbReference type="Proteomes" id="UP001589733">
    <property type="component" value="Unassembled WGS sequence"/>
</dbReference>
<feature type="chain" id="PRO_5046633587" evidence="1">
    <location>
        <begin position="23"/>
        <end position="354"/>
    </location>
</feature>
<accession>A0ABV6B637</accession>
<keyword evidence="3" id="KW-1185">Reference proteome</keyword>
<keyword evidence="1" id="KW-0732">Signal</keyword>
<comment type="caution">
    <text evidence="2">The sequence shown here is derived from an EMBL/GenBank/DDBJ whole genome shotgun (WGS) entry which is preliminary data.</text>
</comment>
<name>A0ABV6B637_9DEIO</name>
<proteinExistence type="predicted"/>
<protein>
    <submittedName>
        <fullName evidence="2">Uncharacterized protein</fullName>
    </submittedName>
</protein>